<feature type="domain" description="PilZ" evidence="1">
    <location>
        <begin position="117"/>
        <end position="198"/>
    </location>
</feature>
<protein>
    <submittedName>
        <fullName evidence="2">PilZ domain-containing protein</fullName>
    </submittedName>
</protein>
<dbReference type="Proteomes" id="UP001165583">
    <property type="component" value="Unassembled WGS sequence"/>
</dbReference>
<comment type="caution">
    <text evidence="2">The sequence shown here is derived from an EMBL/GenBank/DDBJ whole genome shotgun (WGS) entry which is preliminary data.</text>
</comment>
<keyword evidence="3" id="KW-1185">Reference proteome</keyword>
<organism evidence="2 3">
    <name type="scientific">Novosphingobium mangrovi</name>
    <name type="common">ex Huang et al. 2023</name>
    <dbReference type="NCBI Taxonomy" id="2976432"/>
    <lineage>
        <taxon>Bacteria</taxon>
        <taxon>Pseudomonadati</taxon>
        <taxon>Pseudomonadota</taxon>
        <taxon>Alphaproteobacteria</taxon>
        <taxon>Sphingomonadales</taxon>
        <taxon>Sphingomonadaceae</taxon>
        <taxon>Novosphingobium</taxon>
    </lineage>
</organism>
<proteinExistence type="predicted"/>
<sequence length="208" mass="23676">MDHQGFVPSPDWDNAENFDDKRAQPRVALLLRSAKLVGARGEFLCIVRDVSESGVKLRLFHPLVDVEDLWLEIATGERFSIAKIWEKEGEAGFRFVDAIDVERFIAEAGPHPKRPLRIELAYPAILSCAGSTFRATICDLSQQGAKIEAPQRLALGQSFRLESDILPEFDATVRWRREPFYGLVFRQRMSMSEFAEHVRQLQLSTSQD</sequence>
<dbReference type="RefSeq" id="WP_260042983.1">
    <property type="nucleotide sequence ID" value="NZ_JANZXA010000001.1"/>
</dbReference>
<accession>A0ABT2HZG2</accession>
<evidence type="ECO:0000259" key="1">
    <source>
        <dbReference type="Pfam" id="PF07238"/>
    </source>
</evidence>
<reference evidence="2" key="1">
    <citation type="submission" date="2022-09" db="EMBL/GenBank/DDBJ databases">
        <title>Novosphingobium sp. Nov., a polycyclic aromatic hydrocarbon-degrading bacterium isolated form mangrove sediments in HongKong.</title>
        <authorList>
            <person name="Hu Z."/>
        </authorList>
    </citation>
    <scope>NUCLEOTIDE SEQUENCE</scope>
    <source>
        <strain evidence="2">HK4-1</strain>
    </source>
</reference>
<evidence type="ECO:0000313" key="2">
    <source>
        <dbReference type="EMBL" id="MCT2397949.1"/>
    </source>
</evidence>
<evidence type="ECO:0000313" key="3">
    <source>
        <dbReference type="Proteomes" id="UP001165583"/>
    </source>
</evidence>
<name>A0ABT2HZG2_9SPHN</name>
<dbReference type="Gene3D" id="2.40.10.220">
    <property type="entry name" value="predicted glycosyltransferase like domains"/>
    <property type="match status" value="1"/>
</dbReference>
<dbReference type="Pfam" id="PF07238">
    <property type="entry name" value="PilZ"/>
    <property type="match status" value="1"/>
</dbReference>
<dbReference type="SUPFAM" id="SSF141371">
    <property type="entry name" value="PilZ domain-like"/>
    <property type="match status" value="2"/>
</dbReference>
<dbReference type="InterPro" id="IPR009875">
    <property type="entry name" value="PilZ_domain"/>
</dbReference>
<dbReference type="EMBL" id="JANZXA010000001">
    <property type="protein sequence ID" value="MCT2397949.1"/>
    <property type="molecule type" value="Genomic_DNA"/>
</dbReference>
<gene>
    <name evidence="2" type="ORF">NZK81_00150</name>
</gene>